<protein>
    <recommendedName>
        <fullName evidence="3">Secreted protein</fullName>
    </recommendedName>
</protein>
<comment type="caution">
    <text evidence="1">The sequence shown here is derived from an EMBL/GenBank/DDBJ whole genome shotgun (WGS) entry which is preliminary data.</text>
</comment>
<accession>A0AAV4RKL6</accession>
<dbReference type="Proteomes" id="UP001054837">
    <property type="component" value="Unassembled WGS sequence"/>
</dbReference>
<proteinExistence type="predicted"/>
<evidence type="ECO:0008006" key="3">
    <source>
        <dbReference type="Google" id="ProtNLM"/>
    </source>
</evidence>
<dbReference type="EMBL" id="BPLQ01006301">
    <property type="protein sequence ID" value="GIY21436.1"/>
    <property type="molecule type" value="Genomic_DNA"/>
</dbReference>
<sequence>MTIKLLSYLRFLFVMQMNRRSQLRLLVGWSTHVSLDDVPSVGCSRRFWGESFGSQIVRRLGTERSELALLLGRGRHRHTFPRFCGPIKTEFVFLFGWDWRSFIRVRG</sequence>
<evidence type="ECO:0000313" key="2">
    <source>
        <dbReference type="Proteomes" id="UP001054837"/>
    </source>
</evidence>
<organism evidence="1 2">
    <name type="scientific">Caerostris darwini</name>
    <dbReference type="NCBI Taxonomy" id="1538125"/>
    <lineage>
        <taxon>Eukaryota</taxon>
        <taxon>Metazoa</taxon>
        <taxon>Ecdysozoa</taxon>
        <taxon>Arthropoda</taxon>
        <taxon>Chelicerata</taxon>
        <taxon>Arachnida</taxon>
        <taxon>Araneae</taxon>
        <taxon>Araneomorphae</taxon>
        <taxon>Entelegynae</taxon>
        <taxon>Araneoidea</taxon>
        <taxon>Araneidae</taxon>
        <taxon>Caerostris</taxon>
    </lineage>
</organism>
<reference evidence="1 2" key="1">
    <citation type="submission" date="2021-06" db="EMBL/GenBank/DDBJ databases">
        <title>Caerostris darwini draft genome.</title>
        <authorList>
            <person name="Kono N."/>
            <person name="Arakawa K."/>
        </authorList>
    </citation>
    <scope>NUCLEOTIDE SEQUENCE [LARGE SCALE GENOMIC DNA]</scope>
</reference>
<name>A0AAV4RKL6_9ARAC</name>
<gene>
    <name evidence="1" type="ORF">CDAR_206341</name>
</gene>
<keyword evidence="2" id="KW-1185">Reference proteome</keyword>
<evidence type="ECO:0000313" key="1">
    <source>
        <dbReference type="EMBL" id="GIY21436.1"/>
    </source>
</evidence>
<dbReference type="AlphaFoldDB" id="A0AAV4RKL6"/>